<dbReference type="STRING" id="361183.AMC99_01335"/>
<dbReference type="Pfam" id="PF01569">
    <property type="entry name" value="PAP2"/>
    <property type="match status" value="1"/>
</dbReference>
<feature type="transmembrane region" description="Helical" evidence="2">
    <location>
        <begin position="16"/>
        <end position="35"/>
    </location>
</feature>
<feature type="transmembrane region" description="Helical" evidence="2">
    <location>
        <begin position="75"/>
        <end position="98"/>
    </location>
</feature>
<feature type="transmembrane region" description="Helical" evidence="2">
    <location>
        <begin position="105"/>
        <end position="125"/>
    </location>
</feature>
<feature type="region of interest" description="Disordered" evidence="1">
    <location>
        <begin position="230"/>
        <end position="250"/>
    </location>
</feature>
<name>A0A0M4LUK5_9SPHN</name>
<dbReference type="PANTHER" id="PTHR14969">
    <property type="entry name" value="SPHINGOSINE-1-PHOSPHATE PHOSPHOHYDROLASE"/>
    <property type="match status" value="1"/>
</dbReference>
<dbReference type="InterPro" id="IPR000326">
    <property type="entry name" value="PAP2/HPO"/>
</dbReference>
<organism evidence="4 5">
    <name type="scientific">Altererythrobacter epoxidivorans</name>
    <dbReference type="NCBI Taxonomy" id="361183"/>
    <lineage>
        <taxon>Bacteria</taxon>
        <taxon>Pseudomonadati</taxon>
        <taxon>Pseudomonadota</taxon>
        <taxon>Alphaproteobacteria</taxon>
        <taxon>Sphingomonadales</taxon>
        <taxon>Erythrobacteraceae</taxon>
        <taxon>Altererythrobacter</taxon>
    </lineage>
</organism>
<proteinExistence type="predicted"/>
<dbReference type="PANTHER" id="PTHR14969:SF13">
    <property type="entry name" value="AT30094P"/>
    <property type="match status" value="1"/>
</dbReference>
<dbReference type="GO" id="GO:0008962">
    <property type="term" value="F:phosphatidylglycerophosphatase activity"/>
    <property type="evidence" value="ECO:0007669"/>
    <property type="project" value="UniProtKB-EC"/>
</dbReference>
<keyword evidence="2" id="KW-1133">Transmembrane helix</keyword>
<dbReference type="Gene3D" id="1.20.144.10">
    <property type="entry name" value="Phosphatidic acid phosphatase type 2/haloperoxidase"/>
    <property type="match status" value="2"/>
</dbReference>
<dbReference type="InterPro" id="IPR036938">
    <property type="entry name" value="PAP2/HPO_sf"/>
</dbReference>
<feature type="transmembrane region" description="Helical" evidence="2">
    <location>
        <begin position="203"/>
        <end position="223"/>
    </location>
</feature>
<accession>A0A0M4LUK5</accession>
<keyword evidence="2" id="KW-0812">Transmembrane</keyword>
<keyword evidence="5" id="KW-1185">Reference proteome</keyword>
<dbReference type="Proteomes" id="UP000057938">
    <property type="component" value="Chromosome"/>
</dbReference>
<sequence>MPLPNILRYLHREQRFLAVFVVGAALVAGFVKLAGEMQEGDTQALDIAILKALRLPEDPSQLIGPSWLHSAATDLTALGGVTVLTLVSILAVAFLLLLGRFRQALFTAIATGGGAMLSTFLKGLFARPRPEVVPHLVEVTSMSFPSGHSLNSAIIYLTIAVMISRSFEDRKSRIFTITVAALLVLAIGCTRVILGVHFPSDVLGGWTLGAAWALGVGLLAATLQRKHKIEEPDGSIADQSSGPAPDQIGS</sequence>
<evidence type="ECO:0000313" key="5">
    <source>
        <dbReference type="Proteomes" id="UP000057938"/>
    </source>
</evidence>
<protein>
    <submittedName>
        <fullName evidence="4">Membrane-associated phospholipid phosphatase</fullName>
        <ecNumber evidence="4">3.1.3.27</ecNumber>
    </submittedName>
</protein>
<evidence type="ECO:0000313" key="4">
    <source>
        <dbReference type="EMBL" id="ALE16629.1"/>
    </source>
</evidence>
<dbReference type="SMART" id="SM00014">
    <property type="entry name" value="acidPPc"/>
    <property type="match status" value="1"/>
</dbReference>
<feature type="transmembrane region" description="Helical" evidence="2">
    <location>
        <begin position="145"/>
        <end position="163"/>
    </location>
</feature>
<evidence type="ECO:0000256" key="1">
    <source>
        <dbReference type="SAM" id="MobiDB-lite"/>
    </source>
</evidence>
<dbReference type="SUPFAM" id="SSF48317">
    <property type="entry name" value="Acid phosphatase/Vanadium-dependent haloperoxidase"/>
    <property type="match status" value="1"/>
</dbReference>
<keyword evidence="4" id="KW-0378">Hydrolase</keyword>
<evidence type="ECO:0000256" key="2">
    <source>
        <dbReference type="SAM" id="Phobius"/>
    </source>
</evidence>
<dbReference type="RefSeq" id="WP_198143585.1">
    <property type="nucleotide sequence ID" value="NZ_CP012669.1"/>
</dbReference>
<feature type="domain" description="Phosphatidic acid phosphatase type 2/haloperoxidase" evidence="3">
    <location>
        <begin position="104"/>
        <end position="217"/>
    </location>
</feature>
<dbReference type="AlphaFoldDB" id="A0A0M4LUK5"/>
<dbReference type="CDD" id="cd03392">
    <property type="entry name" value="PAP2_like_2"/>
    <property type="match status" value="1"/>
</dbReference>
<dbReference type="EC" id="3.1.3.27" evidence="4"/>
<evidence type="ECO:0000259" key="3">
    <source>
        <dbReference type="SMART" id="SM00014"/>
    </source>
</evidence>
<gene>
    <name evidence="4" type="ORF">AMC99_01335</name>
</gene>
<dbReference type="EMBL" id="CP012669">
    <property type="protein sequence ID" value="ALE16629.1"/>
    <property type="molecule type" value="Genomic_DNA"/>
</dbReference>
<feature type="transmembrane region" description="Helical" evidence="2">
    <location>
        <begin position="175"/>
        <end position="197"/>
    </location>
</feature>
<keyword evidence="2" id="KW-0472">Membrane</keyword>
<dbReference type="KEGG" id="aep:AMC99_01335"/>
<dbReference type="PATRIC" id="fig|361183.4.peg.1305"/>
<reference evidence="4 5" key="1">
    <citation type="submission" date="2015-09" db="EMBL/GenBank/DDBJ databases">
        <title>Complete genome sequence of a benzo[a]pyrene-degrading bacterium Altererythrobacter epoxidivorans CGMCC 1.7731T.</title>
        <authorList>
            <person name="Li Z."/>
            <person name="Cheng H."/>
            <person name="Huo Y."/>
            <person name="Xu X."/>
        </authorList>
    </citation>
    <scope>NUCLEOTIDE SEQUENCE [LARGE SCALE GENOMIC DNA]</scope>
    <source>
        <strain evidence="4 5">CGMCC 1.7731</strain>
    </source>
</reference>